<dbReference type="PANTHER" id="PTHR24320">
    <property type="entry name" value="RETINOL DEHYDROGENASE"/>
    <property type="match status" value="1"/>
</dbReference>
<reference evidence="3" key="1">
    <citation type="submission" date="2021-01" db="EMBL/GenBank/DDBJ databases">
        <title>Metabolic potential, ecology and presence of endohyphal bacteria is reflected in genomic diversity of Mucoromycotina.</title>
        <authorList>
            <person name="Muszewska A."/>
            <person name="Okrasinska A."/>
            <person name="Steczkiewicz K."/>
            <person name="Drgas O."/>
            <person name="Orlowska M."/>
            <person name="Perlinska-Lenart U."/>
            <person name="Aleksandrzak-Piekarczyk T."/>
            <person name="Szatraj K."/>
            <person name="Zielenkiewicz U."/>
            <person name="Pilsyk S."/>
            <person name="Malc E."/>
            <person name="Mieczkowski P."/>
            <person name="Kruszewska J.S."/>
            <person name="Biernat P."/>
            <person name="Pawlowska J."/>
        </authorList>
    </citation>
    <scope>NUCLEOTIDE SEQUENCE</scope>
    <source>
        <strain evidence="3">WA0000018081</strain>
    </source>
</reference>
<dbReference type="InterPro" id="IPR036291">
    <property type="entry name" value="NAD(P)-bd_dom_sf"/>
</dbReference>
<dbReference type="EMBL" id="JAEPRE010000044">
    <property type="protein sequence ID" value="KAG2234878.1"/>
    <property type="molecule type" value="Genomic_DNA"/>
</dbReference>
<dbReference type="Gene3D" id="3.40.50.720">
    <property type="entry name" value="NAD(P)-binding Rossmann-like Domain"/>
    <property type="match status" value="1"/>
</dbReference>
<proteinExistence type="inferred from homology"/>
<comment type="caution">
    <text evidence="3">The sequence shown here is derived from an EMBL/GenBank/DDBJ whole genome shotgun (WGS) entry which is preliminary data.</text>
</comment>
<dbReference type="GO" id="GO:0016491">
    <property type="term" value="F:oxidoreductase activity"/>
    <property type="evidence" value="ECO:0007669"/>
    <property type="project" value="UniProtKB-KW"/>
</dbReference>
<dbReference type="PANTHER" id="PTHR24320:SF148">
    <property type="entry name" value="NAD(P)-BINDING ROSSMANN-FOLD SUPERFAMILY PROTEIN"/>
    <property type="match status" value="1"/>
</dbReference>
<protein>
    <submittedName>
        <fullName evidence="3">Uncharacterized protein</fullName>
    </submittedName>
</protein>
<gene>
    <name evidence="3" type="ORF">INT48_000541</name>
</gene>
<dbReference type="InterPro" id="IPR002347">
    <property type="entry name" value="SDR_fam"/>
</dbReference>
<evidence type="ECO:0000313" key="4">
    <source>
        <dbReference type="Proteomes" id="UP000613177"/>
    </source>
</evidence>
<dbReference type="Pfam" id="PF00106">
    <property type="entry name" value="adh_short"/>
    <property type="match status" value="1"/>
</dbReference>
<evidence type="ECO:0000313" key="3">
    <source>
        <dbReference type="EMBL" id="KAG2234878.1"/>
    </source>
</evidence>
<dbReference type="Proteomes" id="UP000613177">
    <property type="component" value="Unassembled WGS sequence"/>
</dbReference>
<organism evidence="3 4">
    <name type="scientific">Thamnidium elegans</name>
    <dbReference type="NCBI Taxonomy" id="101142"/>
    <lineage>
        <taxon>Eukaryota</taxon>
        <taxon>Fungi</taxon>
        <taxon>Fungi incertae sedis</taxon>
        <taxon>Mucoromycota</taxon>
        <taxon>Mucoromycotina</taxon>
        <taxon>Mucoromycetes</taxon>
        <taxon>Mucorales</taxon>
        <taxon>Mucorineae</taxon>
        <taxon>Mucoraceae</taxon>
        <taxon>Thamnidium</taxon>
    </lineage>
</organism>
<accession>A0A8H7VZY1</accession>
<comment type="similarity">
    <text evidence="1">Belongs to the short-chain dehydrogenases/reductases (SDR) family.</text>
</comment>
<name>A0A8H7VZY1_9FUNG</name>
<dbReference type="PRINTS" id="PR00081">
    <property type="entry name" value="GDHRDH"/>
</dbReference>
<evidence type="ECO:0000256" key="1">
    <source>
        <dbReference type="ARBA" id="ARBA00006484"/>
    </source>
</evidence>
<dbReference type="SUPFAM" id="SSF51735">
    <property type="entry name" value="NAD(P)-binding Rossmann-fold domains"/>
    <property type="match status" value="1"/>
</dbReference>
<keyword evidence="2" id="KW-0560">Oxidoreductase</keyword>
<evidence type="ECO:0000256" key="2">
    <source>
        <dbReference type="ARBA" id="ARBA00023002"/>
    </source>
</evidence>
<dbReference type="AlphaFoldDB" id="A0A8H7VZY1"/>
<keyword evidence="4" id="KW-1185">Reference proteome</keyword>
<sequence>MTTNTKIKWNTSGEELVKIYNTNLTGKVFIITGSNSGIGLETARILSSTGAKIIIPCRTLEKAYGAIEHIKKTVPEADLVPMQLDLSDISSIKLFAQSFLELDLPLHVLMNNAGVISSTKAFTKDGFEMTFGVGHLGHFLLVQLLTEKIKASAPSRIINVSSCTNSQFLPKKGLDFDNLNGEKDGFSTMISYGQTKLANIYHANELQRRFDAEGVDITAVSIHPGNVMLDSSLLRDISVAMVWDILSNMRNYKLCIREVVTRKDLTVGASTGVFCSISDNVVKGKFYCDNAINTDFLHEEVENEELAKKLWDISERLVAEKM</sequence>